<comment type="caution">
    <text evidence="1">The sequence shown here is derived from an EMBL/GenBank/DDBJ whole genome shotgun (WGS) entry which is preliminary data.</text>
</comment>
<gene>
    <name evidence="1" type="ORF">AMS69_03130</name>
</gene>
<protein>
    <submittedName>
        <fullName evidence="1">Uncharacterized protein</fullName>
    </submittedName>
</protein>
<dbReference type="AlphaFoldDB" id="A0A0M9AN34"/>
<dbReference type="Proteomes" id="UP000037729">
    <property type="component" value="Unassembled WGS sequence"/>
</dbReference>
<evidence type="ECO:0000313" key="1">
    <source>
        <dbReference type="EMBL" id="KOX94868.1"/>
    </source>
</evidence>
<proteinExistence type="predicted"/>
<evidence type="ECO:0000313" key="2">
    <source>
        <dbReference type="Proteomes" id="UP000037729"/>
    </source>
</evidence>
<dbReference type="EMBL" id="LIUF01000001">
    <property type="protein sequence ID" value="KOX94868.1"/>
    <property type="molecule type" value="Genomic_DNA"/>
</dbReference>
<name>A0A0M9AN34_9EURY</name>
<keyword evidence="2" id="KW-1185">Reference proteome</keyword>
<reference evidence="1 2" key="1">
    <citation type="submission" date="2015-08" db="EMBL/GenBank/DDBJ databases">
        <title>Genomes of Isolates from Cabo Rojo, PR.</title>
        <authorList>
            <person name="Sanchez-Nieves R.L."/>
            <person name="Montalvo-Rodriguez R."/>
        </authorList>
    </citation>
    <scope>NUCLEOTIDE SEQUENCE [LARGE SCALE GENOMIC DNA]</scope>
    <source>
        <strain evidence="1 2">SL3</strain>
    </source>
</reference>
<dbReference type="PATRIC" id="fig|1705562.3.peg.1583"/>
<organism evidence="1 2">
    <name type="scientific">Haloarcula rubripromontorii</name>
    <dbReference type="NCBI Taxonomy" id="1705562"/>
    <lineage>
        <taxon>Archaea</taxon>
        <taxon>Methanobacteriati</taxon>
        <taxon>Methanobacteriota</taxon>
        <taxon>Stenosarchaea group</taxon>
        <taxon>Halobacteria</taxon>
        <taxon>Halobacteriales</taxon>
        <taxon>Haloarculaceae</taxon>
        <taxon>Haloarcula</taxon>
    </lineage>
</organism>
<accession>A0A0M9AN34</accession>
<dbReference type="RefSeq" id="WP_155119934.1">
    <property type="nucleotide sequence ID" value="NZ_LIUF01000001.1"/>
</dbReference>
<dbReference type="OrthoDB" id="275360at2157"/>
<sequence length="101" mass="11182">MIPEYAKPGDTVVNCPRGGYVWPYSGSHLRATCPSCGYKCEVTENQKGIVVSPEDGILVDVDRYDQSVRKALSLGLKRSDREYRSGIAEVFPTKGGEFCEF</sequence>